<evidence type="ECO:0000256" key="3">
    <source>
        <dbReference type="ARBA" id="ARBA00023125"/>
    </source>
</evidence>
<dbReference type="SUPFAM" id="SSF53850">
    <property type="entry name" value="Periplasmic binding protein-like II"/>
    <property type="match status" value="1"/>
</dbReference>
<dbReference type="SUPFAM" id="SSF46785">
    <property type="entry name" value="Winged helix' DNA-binding domain"/>
    <property type="match status" value="1"/>
</dbReference>
<dbReference type="InterPro" id="IPR005119">
    <property type="entry name" value="LysR_subst-bd"/>
</dbReference>
<organism evidence="8 10">
    <name type="scientific">Agrobacterium vitis</name>
    <name type="common">Rhizobium vitis</name>
    <dbReference type="NCBI Taxonomy" id="373"/>
    <lineage>
        <taxon>Bacteria</taxon>
        <taxon>Pseudomonadati</taxon>
        <taxon>Pseudomonadota</taxon>
        <taxon>Alphaproteobacteria</taxon>
        <taxon>Hyphomicrobiales</taxon>
        <taxon>Rhizobiaceae</taxon>
        <taxon>Rhizobium/Agrobacterium group</taxon>
        <taxon>Agrobacterium</taxon>
    </lineage>
</organism>
<sequence length="346" mass="38413">MFFMTSPFLLCQNSLCLIIYQIHFSAVFMLKCYELSLREATLMKLNHRQLEAFRAMIETGSVTEASKRIGVTQPAASRLISDLEYAIGYALFLREKKRLTPTPEAMALFEEVDRSYIGLGLIGDAARDIGANRRGALRIASLPAMALSFLPKVISKFCEDKPDISVDMQIHSSQRVIQCVASQQFDLGFAEIDSLHPAVKSQAFFESPMVAILPKHHPLCRKATLTPQDFSNENFIALGSNYTMRKRIDALFLANNITRKIQIETQLSMAVANLVASGAGVSIIEALTASSFRGLNLVEARPFLPEITYTYRVLSPAHRPISLLTASFINATRDALMKFDVSGHAL</sequence>
<dbReference type="EMBL" id="MBFA02000022">
    <property type="protein sequence ID" value="MUP12915.1"/>
    <property type="molecule type" value="Genomic_DNA"/>
</dbReference>
<dbReference type="GO" id="GO:0003677">
    <property type="term" value="F:DNA binding"/>
    <property type="evidence" value="ECO:0007669"/>
    <property type="project" value="UniProtKB-KW"/>
</dbReference>
<dbReference type="PANTHER" id="PTHR30427">
    <property type="entry name" value="TRANSCRIPTIONAL ACTIVATOR PROTEIN LYSR"/>
    <property type="match status" value="1"/>
</dbReference>
<dbReference type="Gene3D" id="3.40.190.290">
    <property type="match status" value="1"/>
</dbReference>
<evidence type="ECO:0000313" key="9">
    <source>
        <dbReference type="Proteomes" id="UP000179454"/>
    </source>
</evidence>
<dbReference type="InterPro" id="IPR037424">
    <property type="entry name" value="NocR_PBP2"/>
</dbReference>
<keyword evidence="2" id="KW-0805">Transcription regulation</keyword>
<evidence type="ECO:0000256" key="2">
    <source>
        <dbReference type="ARBA" id="ARBA00023015"/>
    </source>
</evidence>
<keyword evidence="9" id="KW-1185">Reference proteome</keyword>
<dbReference type="InterPro" id="IPR036388">
    <property type="entry name" value="WH-like_DNA-bd_sf"/>
</dbReference>
<accession>A0ABD6HDQ5</accession>
<reference evidence="9 10" key="1">
    <citation type="submission" date="2019-11" db="EMBL/GenBank/DDBJ databases">
        <title>Whole-genome sequencing of Allorhizobium vitis.</title>
        <authorList>
            <person name="Gan H.M."/>
            <person name="Savka M.A."/>
        </authorList>
    </citation>
    <scope>NUCLEOTIDE SEQUENCE [LARGE SCALE GENOMIC DNA]</scope>
    <source>
        <strain evidence="8 10">RF2/1</strain>
        <strain evidence="7 9">T1/7</strain>
    </source>
</reference>
<name>A0ABD6HDQ5_AGRVI</name>
<evidence type="ECO:0000256" key="1">
    <source>
        <dbReference type="ARBA" id="ARBA00009437"/>
    </source>
</evidence>
<gene>
    <name evidence="8" type="ORF">BBK91_023920</name>
    <name evidence="7" type="ORF">BBL17_023825</name>
</gene>
<keyword evidence="4" id="KW-0010">Activator</keyword>
<comment type="caution">
    <text evidence="8">The sequence shown here is derived from an EMBL/GenBank/DDBJ whole genome shotgun (WGS) entry which is preliminary data.</text>
</comment>
<evidence type="ECO:0000313" key="7">
    <source>
        <dbReference type="EMBL" id="MUO44818.1"/>
    </source>
</evidence>
<evidence type="ECO:0000313" key="10">
    <source>
        <dbReference type="Proteomes" id="UP000179536"/>
    </source>
</evidence>
<evidence type="ECO:0000256" key="4">
    <source>
        <dbReference type="ARBA" id="ARBA00023159"/>
    </source>
</evidence>
<comment type="similarity">
    <text evidence="1">Belongs to the LysR transcriptional regulatory family.</text>
</comment>
<dbReference type="CDD" id="cd08415">
    <property type="entry name" value="PBP2_LysR_opines_like"/>
    <property type="match status" value="1"/>
</dbReference>
<feature type="domain" description="HTH lysR-type" evidence="6">
    <location>
        <begin position="45"/>
        <end position="102"/>
    </location>
</feature>
<dbReference type="Proteomes" id="UP000179454">
    <property type="component" value="Unassembled WGS sequence"/>
</dbReference>
<dbReference type="PROSITE" id="PS50931">
    <property type="entry name" value="HTH_LYSR"/>
    <property type="match status" value="1"/>
</dbReference>
<evidence type="ECO:0000313" key="8">
    <source>
        <dbReference type="EMBL" id="MUP12915.1"/>
    </source>
</evidence>
<keyword evidence="3" id="KW-0238">DNA-binding</keyword>
<evidence type="ECO:0000259" key="6">
    <source>
        <dbReference type="PROSITE" id="PS50931"/>
    </source>
</evidence>
<dbReference type="PANTHER" id="PTHR30427:SF1">
    <property type="entry name" value="TRANSCRIPTIONAL ACTIVATOR PROTEIN LYSR"/>
    <property type="match status" value="1"/>
</dbReference>
<dbReference type="Pfam" id="PF03466">
    <property type="entry name" value="LysR_substrate"/>
    <property type="match status" value="1"/>
</dbReference>
<dbReference type="EMBL" id="MBFE02000023">
    <property type="protein sequence ID" value="MUO44818.1"/>
    <property type="molecule type" value="Genomic_DNA"/>
</dbReference>
<protein>
    <submittedName>
        <fullName evidence="8">LysR family transcriptional regulator</fullName>
    </submittedName>
</protein>
<dbReference type="Proteomes" id="UP000179536">
    <property type="component" value="Unassembled WGS sequence"/>
</dbReference>
<proteinExistence type="inferred from homology"/>
<dbReference type="InterPro" id="IPR000847">
    <property type="entry name" value="LysR_HTH_N"/>
</dbReference>
<keyword evidence="5" id="KW-0804">Transcription</keyword>
<dbReference type="InterPro" id="IPR036390">
    <property type="entry name" value="WH_DNA-bd_sf"/>
</dbReference>
<dbReference type="Gene3D" id="1.10.10.10">
    <property type="entry name" value="Winged helix-like DNA-binding domain superfamily/Winged helix DNA-binding domain"/>
    <property type="match status" value="1"/>
</dbReference>
<evidence type="ECO:0000256" key="5">
    <source>
        <dbReference type="ARBA" id="ARBA00023163"/>
    </source>
</evidence>
<dbReference type="AlphaFoldDB" id="A0ABD6HDQ5"/>
<dbReference type="Pfam" id="PF00126">
    <property type="entry name" value="HTH_1"/>
    <property type="match status" value="1"/>
</dbReference>
<dbReference type="PRINTS" id="PR00039">
    <property type="entry name" value="HTHLYSR"/>
</dbReference>